<name>A0AAN6EMR8_EXODE</name>
<proteinExistence type="predicted"/>
<protein>
    <submittedName>
        <fullName evidence="1">Uncharacterized protein</fullName>
    </submittedName>
</protein>
<reference evidence="1" key="1">
    <citation type="submission" date="2023-01" db="EMBL/GenBank/DDBJ databases">
        <title>Exophiala dermititidis isolated from Cystic Fibrosis Patient.</title>
        <authorList>
            <person name="Kurbessoian T."/>
            <person name="Crocker A."/>
            <person name="Murante D."/>
            <person name="Hogan D.A."/>
            <person name="Stajich J.E."/>
        </authorList>
    </citation>
    <scope>NUCLEOTIDE SEQUENCE</scope>
    <source>
        <strain evidence="1">Ex8</strain>
    </source>
</reference>
<dbReference type="EMBL" id="JAJGCB010000019">
    <property type="protein sequence ID" value="KAJ8988207.1"/>
    <property type="molecule type" value="Genomic_DNA"/>
</dbReference>
<gene>
    <name evidence="1" type="ORF">HRR80_007624</name>
</gene>
<organism evidence="1 2">
    <name type="scientific">Exophiala dermatitidis</name>
    <name type="common">Black yeast-like fungus</name>
    <name type="synonym">Wangiella dermatitidis</name>
    <dbReference type="NCBI Taxonomy" id="5970"/>
    <lineage>
        <taxon>Eukaryota</taxon>
        <taxon>Fungi</taxon>
        <taxon>Dikarya</taxon>
        <taxon>Ascomycota</taxon>
        <taxon>Pezizomycotina</taxon>
        <taxon>Eurotiomycetes</taxon>
        <taxon>Chaetothyriomycetidae</taxon>
        <taxon>Chaetothyriales</taxon>
        <taxon>Herpotrichiellaceae</taxon>
        <taxon>Exophiala</taxon>
    </lineage>
</organism>
<dbReference type="AlphaFoldDB" id="A0AAN6EMR8"/>
<accession>A0AAN6EMR8</accession>
<evidence type="ECO:0000313" key="1">
    <source>
        <dbReference type="EMBL" id="KAJ8988207.1"/>
    </source>
</evidence>
<evidence type="ECO:0000313" key="2">
    <source>
        <dbReference type="Proteomes" id="UP001161757"/>
    </source>
</evidence>
<sequence>MQLGKLNTPVIFNRTVETRQSVSRDLPATLVVADTIVPACRGASFAPEGFWVNATGGLVSTLPTLNIFPSSSLVTLAQRSRGPRHVARLGVFRRASTRRGGWPSCGRNCTHNVCLG</sequence>
<comment type="caution">
    <text evidence="1">The sequence shown here is derived from an EMBL/GenBank/DDBJ whole genome shotgun (WGS) entry which is preliminary data.</text>
</comment>
<dbReference type="Proteomes" id="UP001161757">
    <property type="component" value="Unassembled WGS sequence"/>
</dbReference>